<keyword evidence="2" id="KW-1185">Reference proteome</keyword>
<evidence type="ECO:0008006" key="3">
    <source>
        <dbReference type="Google" id="ProtNLM"/>
    </source>
</evidence>
<gene>
    <name evidence="1" type="ORF">MWG07_00355</name>
</gene>
<protein>
    <recommendedName>
        <fullName evidence="3">Integrase</fullName>
    </recommendedName>
</protein>
<evidence type="ECO:0000313" key="1">
    <source>
        <dbReference type="EMBL" id="MDK4510716.1"/>
    </source>
</evidence>
<dbReference type="AlphaFoldDB" id="A0AAW6W7P0"/>
<dbReference type="Proteomes" id="UP001173223">
    <property type="component" value="Unassembled WGS sequence"/>
</dbReference>
<organism evidence="1 2">
    <name type="scientific">Fusobacterium necrophorum</name>
    <dbReference type="NCBI Taxonomy" id="859"/>
    <lineage>
        <taxon>Bacteria</taxon>
        <taxon>Fusobacteriati</taxon>
        <taxon>Fusobacteriota</taxon>
        <taxon>Fusobacteriia</taxon>
        <taxon>Fusobacteriales</taxon>
        <taxon>Fusobacteriaceae</taxon>
        <taxon>Fusobacterium</taxon>
    </lineage>
</organism>
<name>A0AAW6W7P0_9FUSO</name>
<comment type="caution">
    <text evidence="1">The sequence shown here is derived from an EMBL/GenBank/DDBJ whole genome shotgun (WGS) entry which is preliminary data.</text>
</comment>
<reference evidence="1" key="1">
    <citation type="journal article" date="2022" name="Gene">
        <title>A genome-led study on the pathogenesis of Fusobacterium necrophorum infections.</title>
        <authorList>
            <person name="Thapa G."/>
            <person name="Jayal A."/>
            <person name="Sikazwe E."/>
            <person name="Perry T."/>
            <person name="Mohammed Al Balushi A."/>
            <person name="Livingstone P."/>
        </authorList>
    </citation>
    <scope>NUCLEOTIDE SEQUENCE</scope>
    <source>
        <strain evidence="1">BRON_8</strain>
    </source>
</reference>
<accession>A0AAW6W7P0</accession>
<dbReference type="RefSeq" id="WP_285048861.1">
    <property type="nucleotide sequence ID" value="NZ_JAMGTK010000001.1"/>
</dbReference>
<reference evidence="1" key="2">
    <citation type="submission" date="2022-04" db="EMBL/GenBank/DDBJ databases">
        <authorList>
            <person name="Livingstone P.G."/>
        </authorList>
    </citation>
    <scope>NUCLEOTIDE SEQUENCE</scope>
    <source>
        <strain evidence="1">BRON_8</strain>
    </source>
</reference>
<dbReference type="EMBL" id="JAMGTK010000001">
    <property type="protein sequence ID" value="MDK4510716.1"/>
    <property type="molecule type" value="Genomic_DNA"/>
</dbReference>
<proteinExistence type="predicted"/>
<sequence>MEKKITEAQEKAIKNYRKKNPEKTRYYSYRSTMRTFINKYSTLEDLKEIEELIKKRKEEIE</sequence>
<evidence type="ECO:0000313" key="2">
    <source>
        <dbReference type="Proteomes" id="UP001173223"/>
    </source>
</evidence>